<evidence type="ECO:0000256" key="6">
    <source>
        <dbReference type="ARBA" id="ARBA00023242"/>
    </source>
</evidence>
<feature type="domain" description="Zn(2)-C6 fungal-type" evidence="7">
    <location>
        <begin position="9"/>
        <end position="41"/>
    </location>
</feature>
<dbReference type="GO" id="GO:0001228">
    <property type="term" value="F:DNA-binding transcription activator activity, RNA polymerase II-specific"/>
    <property type="evidence" value="ECO:0007669"/>
    <property type="project" value="TreeGrafter"/>
</dbReference>
<evidence type="ECO:0000256" key="1">
    <source>
        <dbReference type="ARBA" id="ARBA00022723"/>
    </source>
</evidence>
<dbReference type="AlphaFoldDB" id="A0A0A8L663"/>
<dbReference type="CDD" id="cd00067">
    <property type="entry name" value="GAL4"/>
    <property type="match status" value="1"/>
</dbReference>
<evidence type="ECO:0000256" key="2">
    <source>
        <dbReference type="ARBA" id="ARBA00022833"/>
    </source>
</evidence>
<protein>
    <submittedName>
        <fullName evidence="8">WGS project CCBQ000000000 data, contig 00102</fullName>
    </submittedName>
</protein>
<evidence type="ECO:0000256" key="4">
    <source>
        <dbReference type="ARBA" id="ARBA00023125"/>
    </source>
</evidence>
<dbReference type="InterPro" id="IPR031760">
    <property type="entry name" value="Cep3_C"/>
</dbReference>
<dbReference type="GO" id="GO:0008270">
    <property type="term" value="F:zinc ion binding"/>
    <property type="evidence" value="ECO:0007669"/>
    <property type="project" value="InterPro"/>
</dbReference>
<dbReference type="OrthoDB" id="1747771at2759"/>
<evidence type="ECO:0000313" key="8">
    <source>
        <dbReference type="EMBL" id="CDO93715.1"/>
    </source>
</evidence>
<keyword evidence="9" id="KW-1185">Reference proteome</keyword>
<organism evidence="8 9">
    <name type="scientific">Kluyveromyces dobzhanskii CBS 2104</name>
    <dbReference type="NCBI Taxonomy" id="1427455"/>
    <lineage>
        <taxon>Eukaryota</taxon>
        <taxon>Fungi</taxon>
        <taxon>Dikarya</taxon>
        <taxon>Ascomycota</taxon>
        <taxon>Saccharomycotina</taxon>
        <taxon>Saccharomycetes</taxon>
        <taxon>Saccharomycetales</taxon>
        <taxon>Saccharomycetaceae</taxon>
        <taxon>Kluyveromyces</taxon>
    </lineage>
</organism>
<dbReference type="InterPro" id="IPR051430">
    <property type="entry name" value="Fungal_TF_Env_Response"/>
</dbReference>
<proteinExistence type="predicted"/>
<dbReference type="GO" id="GO:0005634">
    <property type="term" value="C:nucleus"/>
    <property type="evidence" value="ECO:0007669"/>
    <property type="project" value="TreeGrafter"/>
</dbReference>
<gene>
    <name evidence="8" type="ORF">KLDO_g2006</name>
</gene>
<accession>A0A0A8L663</accession>
<dbReference type="Proteomes" id="UP000031516">
    <property type="component" value="Unassembled WGS sequence"/>
</dbReference>
<dbReference type="PANTHER" id="PTHR31944:SF131">
    <property type="entry name" value="HEME-RESPONSIVE ZINC FINGER TRANSCRIPTION FACTOR HAP1"/>
    <property type="match status" value="1"/>
</dbReference>
<dbReference type="GO" id="GO:0000978">
    <property type="term" value="F:RNA polymerase II cis-regulatory region sequence-specific DNA binding"/>
    <property type="evidence" value="ECO:0007669"/>
    <property type="project" value="TreeGrafter"/>
</dbReference>
<dbReference type="Pfam" id="PF16846">
    <property type="entry name" value="Cep3"/>
    <property type="match status" value="1"/>
</dbReference>
<keyword evidence="2" id="KW-0862">Zinc</keyword>
<sequence>MHSIKADHPCTVCQKRKVKCDRKQPACQNCIERDEVELCTYDENRAPKRSRLTPAADKFESQLLFLWREYEKLWIRDTIGQCQNNTGPSASLLMENFDESSIQDFFGTLFSKDSVFEILDYSLQRYGWLFFGFFTDISELPFKMEEFWDDFETGSLSTQERDITAQQVARNSSLDNLLWELILRSVITMTIYYMPSEGLISLVNKEALRKLQLDHSDSDSKSNAVKVHYNIFHHCLKFLLKKILRTIFTLPADIKTLQIFLILSNTSFLNIYPSLGNNMLVHCIHLVKILNIKDFKLRVNDSAYVRLQKLTMHNIWFRLSSIDYTRSTPNKLITLHTENSSILNRKNLMNDYSVDSIDVYDVENNSESLRWKLTSLERDLEETTPSLKTLQLMKDLIINFDERLPTVTRKSSPNIRFENFILKLHCSFVLWKVLRCEYTQFGFAHGLQKLCLQTNRITSLVSNFIQEGFLECSAHPLCSHVLCVLIAFHSFYCIFHDSKEVSALVDEALILLSILSEPMQITLNSFFDNISRFQELKTLWNSVEIADQIDKLVHPTLYILKNDIVHLRNNLNHKSYLLKGSQEEEMLKDEQKIILSPTVLSSAFLEIVKEFDLGHPLNI</sequence>
<keyword evidence="1" id="KW-0479">Metal-binding</keyword>
<reference evidence="8 9" key="1">
    <citation type="submission" date="2014-03" db="EMBL/GenBank/DDBJ databases">
        <title>The genome of Kluyveromyces dobzhanskii.</title>
        <authorList>
            <person name="Nystedt B."/>
            <person name="Astrom S."/>
        </authorList>
    </citation>
    <scope>NUCLEOTIDE SEQUENCE [LARGE SCALE GENOMIC DNA]</scope>
    <source>
        <strain evidence="8 9">CBS 2104</strain>
    </source>
</reference>
<dbReference type="SMART" id="SM00066">
    <property type="entry name" value="GAL4"/>
    <property type="match status" value="1"/>
</dbReference>
<keyword evidence="5" id="KW-0804">Transcription</keyword>
<dbReference type="PANTHER" id="PTHR31944">
    <property type="entry name" value="HEME-RESPONSIVE ZINC FINGER TRANSCRIPTION FACTOR HAP1"/>
    <property type="match status" value="1"/>
</dbReference>
<dbReference type="PROSITE" id="PS50048">
    <property type="entry name" value="ZN2_CY6_FUNGAL_2"/>
    <property type="match status" value="1"/>
</dbReference>
<keyword evidence="4" id="KW-0238">DNA-binding</keyword>
<evidence type="ECO:0000256" key="5">
    <source>
        <dbReference type="ARBA" id="ARBA00023163"/>
    </source>
</evidence>
<keyword evidence="3" id="KW-0805">Transcription regulation</keyword>
<dbReference type="Pfam" id="PF00172">
    <property type="entry name" value="Zn_clus"/>
    <property type="match status" value="1"/>
</dbReference>
<comment type="caution">
    <text evidence="8">The sequence shown here is derived from an EMBL/GenBank/DDBJ whole genome shotgun (WGS) entry which is preliminary data.</text>
</comment>
<name>A0A0A8L663_9SACH</name>
<dbReference type="SUPFAM" id="SSF57701">
    <property type="entry name" value="Zn2/Cys6 DNA-binding domain"/>
    <property type="match status" value="1"/>
</dbReference>
<evidence type="ECO:0000259" key="7">
    <source>
        <dbReference type="PROSITE" id="PS50048"/>
    </source>
</evidence>
<keyword evidence="6" id="KW-0539">Nucleus</keyword>
<dbReference type="InterPro" id="IPR001138">
    <property type="entry name" value="Zn2Cys6_DnaBD"/>
</dbReference>
<dbReference type="Gene3D" id="4.10.240.10">
    <property type="entry name" value="Zn(2)-C6 fungal-type DNA-binding domain"/>
    <property type="match status" value="1"/>
</dbReference>
<dbReference type="InterPro" id="IPR036864">
    <property type="entry name" value="Zn2-C6_fun-type_DNA-bd_sf"/>
</dbReference>
<evidence type="ECO:0000256" key="3">
    <source>
        <dbReference type="ARBA" id="ARBA00023015"/>
    </source>
</evidence>
<evidence type="ECO:0000313" key="9">
    <source>
        <dbReference type="Proteomes" id="UP000031516"/>
    </source>
</evidence>
<dbReference type="EMBL" id="CCBQ010000027">
    <property type="protein sequence ID" value="CDO93715.1"/>
    <property type="molecule type" value="Genomic_DNA"/>
</dbReference>